<dbReference type="InterPro" id="IPR001005">
    <property type="entry name" value="SANT/Myb"/>
</dbReference>
<sequence length="663" mass="69288">MADPSGAPRRVSMAYILGFSKNPYKDPKPPLQPRPPRSSSLDQMMTAPGGIVEWAASDGRKGSLKGPGKTRSRADKSTEEAKDKVTHKAADDKKGEVGDEPGGNPHNFTDEEDKKLLSWKNENGNAAWKICGELLARPHFQCKDRYKELQGKEGGQNGGNAEATGSGTSNDQQQGKGNNKQAKSAGEGDGTNPHGFTEEQDTKLIDWRTRHSKQNWDDFAKEIGKLPKQCADRFREIKPEDWRPADAQNGGGKGDTKKNNKNKGKGNKNEDKLEATTAGTDAGGGNDLWGAFGGLGEDDNKEESGGTGNDNTGGDAGNNSSWDTNNAGNTAGASGINETSWGSGDWNNNGTGNGDTSGSNGNKSSWDTKNAGNTADTSADNATSWECGNWGGTSGGNGNTSGNNGNDGWNNGAEANNSGGGNGDWPATSGGNDNSGGNATSGGVNQWNTGNGGGDNSTDNAGKGGGNGWDAAATGGEFGEHKGWGDAGSKKSASKKSASNAGEGTGWGGTGGDGVNDAAATNWNADSSNQQNNDTGGGEQNAWGGGDTWGTAPAPAKTASKAGSKAHSHHSASHKSSHRHSSQNNTPTPVELEVKPDDVFSADDLRMVARILQQDYQMVWNRVSWRFKDKTGRTIAPAVFEKKITGRVEGKDGKEEKRERRRK</sequence>
<feature type="compositionally biased region" description="Gly residues" evidence="1">
    <location>
        <begin position="503"/>
        <end position="514"/>
    </location>
</feature>
<gene>
    <name evidence="3" type="ORF">FB567DRAFT_316683</name>
</gene>
<feature type="compositionally biased region" description="Polar residues" evidence="1">
    <location>
        <begin position="523"/>
        <end position="534"/>
    </location>
</feature>
<evidence type="ECO:0000313" key="3">
    <source>
        <dbReference type="EMBL" id="KAH7088703.1"/>
    </source>
</evidence>
<feature type="compositionally biased region" description="Gly residues" evidence="1">
    <location>
        <begin position="535"/>
        <end position="548"/>
    </location>
</feature>
<feature type="region of interest" description="Disordered" evidence="1">
    <location>
        <begin position="147"/>
        <end position="208"/>
    </location>
</feature>
<dbReference type="EMBL" id="JAGMVJ010000007">
    <property type="protein sequence ID" value="KAH7088703.1"/>
    <property type="molecule type" value="Genomic_DNA"/>
</dbReference>
<dbReference type="SMART" id="SM00717">
    <property type="entry name" value="SANT"/>
    <property type="match status" value="2"/>
</dbReference>
<feature type="compositionally biased region" description="Low complexity" evidence="1">
    <location>
        <begin position="550"/>
        <end position="563"/>
    </location>
</feature>
<feature type="compositionally biased region" description="Basic residues" evidence="1">
    <location>
        <begin position="564"/>
        <end position="581"/>
    </location>
</feature>
<feature type="compositionally biased region" description="Gly residues" evidence="1">
    <location>
        <begin position="389"/>
        <end position="399"/>
    </location>
</feature>
<feature type="region of interest" description="Disordered" evidence="1">
    <location>
        <begin position="18"/>
        <end position="116"/>
    </location>
</feature>
<organism evidence="3 4">
    <name type="scientific">Paraphoma chrysanthemicola</name>
    <dbReference type="NCBI Taxonomy" id="798071"/>
    <lineage>
        <taxon>Eukaryota</taxon>
        <taxon>Fungi</taxon>
        <taxon>Dikarya</taxon>
        <taxon>Ascomycota</taxon>
        <taxon>Pezizomycotina</taxon>
        <taxon>Dothideomycetes</taxon>
        <taxon>Pleosporomycetidae</taxon>
        <taxon>Pleosporales</taxon>
        <taxon>Pleosporineae</taxon>
        <taxon>Phaeosphaeriaceae</taxon>
        <taxon>Paraphoma</taxon>
    </lineage>
</organism>
<comment type="caution">
    <text evidence="3">The sequence shown here is derived from an EMBL/GenBank/DDBJ whole genome shotgun (WGS) entry which is preliminary data.</text>
</comment>
<protein>
    <recommendedName>
        <fullName evidence="2">Myb-like domain-containing protein</fullName>
    </recommendedName>
</protein>
<evidence type="ECO:0000313" key="4">
    <source>
        <dbReference type="Proteomes" id="UP000813461"/>
    </source>
</evidence>
<feature type="compositionally biased region" description="Low complexity" evidence="1">
    <location>
        <begin position="400"/>
        <end position="417"/>
    </location>
</feature>
<feature type="compositionally biased region" description="Basic and acidic residues" evidence="1">
    <location>
        <begin position="230"/>
        <end position="244"/>
    </location>
</feature>
<feature type="compositionally biased region" description="Low complexity" evidence="1">
    <location>
        <begin position="172"/>
        <end position="181"/>
    </location>
</feature>
<dbReference type="SUPFAM" id="SSF46689">
    <property type="entry name" value="Homeodomain-like"/>
    <property type="match status" value="2"/>
</dbReference>
<feature type="compositionally biased region" description="Gly residues" evidence="1">
    <location>
        <begin position="281"/>
        <end position="295"/>
    </location>
</feature>
<dbReference type="AlphaFoldDB" id="A0A8K0VZQ8"/>
<dbReference type="PROSITE" id="PS50090">
    <property type="entry name" value="MYB_LIKE"/>
    <property type="match status" value="2"/>
</dbReference>
<dbReference type="OrthoDB" id="5427780at2759"/>
<proteinExistence type="predicted"/>
<feature type="compositionally biased region" description="Basic and acidic residues" evidence="1">
    <location>
        <begin position="72"/>
        <end position="97"/>
    </location>
</feature>
<evidence type="ECO:0000256" key="1">
    <source>
        <dbReference type="SAM" id="MobiDB-lite"/>
    </source>
</evidence>
<dbReference type="CDD" id="cd00167">
    <property type="entry name" value="SANT"/>
    <property type="match status" value="1"/>
</dbReference>
<keyword evidence="4" id="KW-1185">Reference proteome</keyword>
<feature type="compositionally biased region" description="Polar residues" evidence="1">
    <location>
        <begin position="429"/>
        <end position="447"/>
    </location>
</feature>
<feature type="compositionally biased region" description="Polar residues" evidence="1">
    <location>
        <begin position="320"/>
        <end position="339"/>
    </location>
</feature>
<feature type="compositionally biased region" description="Polar residues" evidence="1">
    <location>
        <begin position="367"/>
        <end position="386"/>
    </location>
</feature>
<feature type="domain" description="Myb-like" evidence="2">
    <location>
        <begin position="196"/>
        <end position="238"/>
    </location>
</feature>
<dbReference type="Pfam" id="PF13921">
    <property type="entry name" value="Myb_DNA-bind_6"/>
    <property type="match status" value="2"/>
</dbReference>
<dbReference type="Proteomes" id="UP000813461">
    <property type="component" value="Unassembled WGS sequence"/>
</dbReference>
<feature type="compositionally biased region" description="Low complexity" evidence="1">
    <location>
        <begin position="340"/>
        <end position="365"/>
    </location>
</feature>
<name>A0A8K0VZQ8_9PLEO</name>
<reference evidence="3" key="1">
    <citation type="journal article" date="2021" name="Nat. Commun.">
        <title>Genetic determinants of endophytism in the Arabidopsis root mycobiome.</title>
        <authorList>
            <person name="Mesny F."/>
            <person name="Miyauchi S."/>
            <person name="Thiergart T."/>
            <person name="Pickel B."/>
            <person name="Atanasova L."/>
            <person name="Karlsson M."/>
            <person name="Huettel B."/>
            <person name="Barry K.W."/>
            <person name="Haridas S."/>
            <person name="Chen C."/>
            <person name="Bauer D."/>
            <person name="Andreopoulos W."/>
            <person name="Pangilinan J."/>
            <person name="LaButti K."/>
            <person name="Riley R."/>
            <person name="Lipzen A."/>
            <person name="Clum A."/>
            <person name="Drula E."/>
            <person name="Henrissat B."/>
            <person name="Kohler A."/>
            <person name="Grigoriev I.V."/>
            <person name="Martin F.M."/>
            <person name="Hacquard S."/>
        </authorList>
    </citation>
    <scope>NUCLEOTIDE SEQUENCE</scope>
    <source>
        <strain evidence="3">MPI-SDFR-AT-0120</strain>
    </source>
</reference>
<evidence type="ECO:0000259" key="2">
    <source>
        <dbReference type="PROSITE" id="PS50090"/>
    </source>
</evidence>
<feature type="region of interest" description="Disordered" evidence="1">
    <location>
        <begin position="230"/>
        <end position="597"/>
    </location>
</feature>
<feature type="compositionally biased region" description="Low complexity" evidence="1">
    <location>
        <begin position="309"/>
        <end position="319"/>
    </location>
</feature>
<dbReference type="InterPro" id="IPR009057">
    <property type="entry name" value="Homeodomain-like_sf"/>
</dbReference>
<accession>A0A8K0VZQ8</accession>
<feature type="compositionally biased region" description="Basic and acidic residues" evidence="1">
    <location>
        <begin position="196"/>
        <end position="208"/>
    </location>
</feature>
<feature type="domain" description="Myb-like" evidence="2">
    <location>
        <begin position="100"/>
        <end position="150"/>
    </location>
</feature>